<dbReference type="PRINTS" id="PR00180">
    <property type="entry name" value="CRETINALDHBP"/>
</dbReference>
<dbReference type="GeneID" id="115879651"/>
<keyword evidence="2" id="KW-1185">Reference proteome</keyword>
<dbReference type="RefSeq" id="XP_030752416.1">
    <property type="nucleotide sequence ID" value="XM_030896556.1"/>
</dbReference>
<dbReference type="GO" id="GO:1902936">
    <property type="term" value="F:phosphatidylinositol bisphosphate binding"/>
    <property type="evidence" value="ECO:0007669"/>
    <property type="project" value="TreeGrafter"/>
</dbReference>
<dbReference type="Proteomes" id="UP000504635">
    <property type="component" value="Unplaced"/>
</dbReference>
<proteinExistence type="predicted"/>
<protein>
    <submittedName>
        <fullName evidence="3 4">Alpha-tocopherol transfer protein-like</fullName>
    </submittedName>
</protein>
<dbReference type="KEGG" id="soy:115879651"/>
<dbReference type="InterPro" id="IPR036865">
    <property type="entry name" value="CRAL-TRIO_dom_sf"/>
</dbReference>
<dbReference type="PROSITE" id="PS50191">
    <property type="entry name" value="CRAL_TRIO"/>
    <property type="match status" value="1"/>
</dbReference>
<dbReference type="InterPro" id="IPR036273">
    <property type="entry name" value="CRAL/TRIO_N_dom_sf"/>
</dbReference>
<dbReference type="Gene3D" id="3.40.525.10">
    <property type="entry name" value="CRAL-TRIO lipid binding domain"/>
    <property type="match status" value="1"/>
</dbReference>
<accession>A0A6J2XM53</accession>
<dbReference type="AlphaFoldDB" id="A0A6J2XM53"/>
<evidence type="ECO:0000313" key="3">
    <source>
        <dbReference type="RefSeq" id="XP_030752415.1"/>
    </source>
</evidence>
<dbReference type="SUPFAM" id="SSF46938">
    <property type="entry name" value="CRAL/TRIO N-terminal domain"/>
    <property type="match status" value="1"/>
</dbReference>
<dbReference type="Gene3D" id="1.20.5.1200">
    <property type="entry name" value="Alpha-tocopherol transfer"/>
    <property type="match status" value="1"/>
</dbReference>
<dbReference type="RefSeq" id="XP_030752415.1">
    <property type="nucleotide sequence ID" value="XM_030896555.1"/>
</dbReference>
<dbReference type="SMART" id="SM00516">
    <property type="entry name" value="SEC14"/>
    <property type="match status" value="1"/>
</dbReference>
<sequence>MTINVEVDNDGVPFIRLGKHELRLDVEDISGEYEERARRELMETPERVQEGLQRFRELILAEKGLSLPIDDDKFLCKFLRPFKFNADLAFKVMKKFYKFKVKYPRYGGFNVTPEGVRHVFDNEVFVMMPTRSRTGGRIMIVNAGSKWNPKVVSLEDMFRSVMVAIEIAMMEPKTQVGGVNVILNLEGLSISHVYQFSPSMAKLIADWVQECAPVRLRGLHVVNQPYIFNMGYRIFKPFLGEYIKKRLSFHGTNYKSLTEQIGEDSLPEKFGGTADIPDYPGSQFSNMLFYYQQNFKDYHNFGFVDELREKIERSDSKDSMKIDKS</sequence>
<dbReference type="SUPFAM" id="SSF52087">
    <property type="entry name" value="CRAL/TRIO domain"/>
    <property type="match status" value="1"/>
</dbReference>
<name>A0A6J2XM53_SITOR</name>
<dbReference type="CDD" id="cd00170">
    <property type="entry name" value="SEC14"/>
    <property type="match status" value="1"/>
</dbReference>
<dbReference type="Gene3D" id="1.10.8.20">
    <property type="entry name" value="N-terminal domain of phosphatidylinositol transfer protein sec14p"/>
    <property type="match status" value="1"/>
</dbReference>
<dbReference type="InterPro" id="IPR001251">
    <property type="entry name" value="CRAL-TRIO_dom"/>
</dbReference>
<dbReference type="RefSeq" id="XP_030752417.1">
    <property type="nucleotide sequence ID" value="XM_030896557.1"/>
</dbReference>
<organism evidence="2 5">
    <name type="scientific">Sitophilus oryzae</name>
    <name type="common">Rice weevil</name>
    <name type="synonym">Curculio oryzae</name>
    <dbReference type="NCBI Taxonomy" id="7048"/>
    <lineage>
        <taxon>Eukaryota</taxon>
        <taxon>Metazoa</taxon>
        <taxon>Ecdysozoa</taxon>
        <taxon>Arthropoda</taxon>
        <taxon>Hexapoda</taxon>
        <taxon>Insecta</taxon>
        <taxon>Pterygota</taxon>
        <taxon>Neoptera</taxon>
        <taxon>Endopterygota</taxon>
        <taxon>Coleoptera</taxon>
        <taxon>Polyphaga</taxon>
        <taxon>Cucujiformia</taxon>
        <taxon>Curculionidae</taxon>
        <taxon>Dryophthorinae</taxon>
        <taxon>Sitophilus</taxon>
    </lineage>
</organism>
<evidence type="ECO:0000313" key="4">
    <source>
        <dbReference type="RefSeq" id="XP_030752416.1"/>
    </source>
</evidence>
<dbReference type="Pfam" id="PF00650">
    <property type="entry name" value="CRAL_TRIO"/>
    <property type="match status" value="1"/>
</dbReference>
<dbReference type="PANTHER" id="PTHR10174:SF220">
    <property type="entry name" value="LD41874P"/>
    <property type="match status" value="1"/>
</dbReference>
<evidence type="ECO:0000259" key="1">
    <source>
        <dbReference type="PROSITE" id="PS50191"/>
    </source>
</evidence>
<evidence type="ECO:0000313" key="5">
    <source>
        <dbReference type="RefSeq" id="XP_030752417.1"/>
    </source>
</evidence>
<evidence type="ECO:0000313" key="2">
    <source>
        <dbReference type="Proteomes" id="UP000504635"/>
    </source>
</evidence>
<gene>
    <name evidence="3 4 5" type="primary">LOC115879651</name>
</gene>
<dbReference type="OrthoDB" id="75724at2759"/>
<dbReference type="PANTHER" id="PTHR10174">
    <property type="entry name" value="ALPHA-TOCOPHEROL TRANSFER PROTEIN-RELATED"/>
    <property type="match status" value="1"/>
</dbReference>
<reference evidence="3 4" key="1">
    <citation type="submission" date="2025-04" db="UniProtKB">
        <authorList>
            <consortium name="RefSeq"/>
        </authorList>
    </citation>
    <scope>IDENTIFICATION</scope>
    <source>
        <tissue evidence="3 4">Gonads</tissue>
    </source>
</reference>
<feature type="domain" description="CRAL-TRIO" evidence="1">
    <location>
        <begin position="131"/>
        <end position="278"/>
    </location>
</feature>
<dbReference type="GO" id="GO:0016020">
    <property type="term" value="C:membrane"/>
    <property type="evidence" value="ECO:0007669"/>
    <property type="project" value="TreeGrafter"/>
</dbReference>